<evidence type="ECO:0000313" key="3">
    <source>
        <dbReference type="Proteomes" id="UP001149165"/>
    </source>
</evidence>
<dbReference type="AlphaFoldDB" id="A0A9W9G7Q9"/>
<dbReference type="InterPro" id="IPR015421">
    <property type="entry name" value="PyrdxlP-dep_Trfase_major"/>
</dbReference>
<protein>
    <submittedName>
        <fullName evidence="2">PLP-dependent transferase</fullName>
    </submittedName>
</protein>
<reference evidence="2" key="1">
    <citation type="submission" date="2022-11" db="EMBL/GenBank/DDBJ databases">
        <authorList>
            <person name="Petersen C."/>
        </authorList>
    </citation>
    <scope>NUCLEOTIDE SEQUENCE</scope>
    <source>
        <strain evidence="2">IBT 30069</strain>
    </source>
</reference>
<keyword evidence="3" id="KW-1185">Reference proteome</keyword>
<dbReference type="Pfam" id="PF00266">
    <property type="entry name" value="Aminotran_5"/>
    <property type="match status" value="1"/>
</dbReference>
<gene>
    <name evidence="2" type="ORF">N7456_002120</name>
</gene>
<evidence type="ECO:0000259" key="1">
    <source>
        <dbReference type="Pfam" id="PF00266"/>
    </source>
</evidence>
<comment type="caution">
    <text evidence="2">The sequence shown here is derived from an EMBL/GenBank/DDBJ whole genome shotgun (WGS) entry which is preliminary data.</text>
</comment>
<dbReference type="GO" id="GO:0016740">
    <property type="term" value="F:transferase activity"/>
    <property type="evidence" value="ECO:0007669"/>
    <property type="project" value="UniProtKB-KW"/>
</dbReference>
<dbReference type="PANTHER" id="PTHR43586:SF15">
    <property type="entry name" value="BLR3095 PROTEIN"/>
    <property type="match status" value="1"/>
</dbReference>
<proteinExistence type="predicted"/>
<feature type="domain" description="Aminotransferase class V" evidence="1">
    <location>
        <begin position="40"/>
        <end position="371"/>
    </location>
</feature>
<dbReference type="PANTHER" id="PTHR43586">
    <property type="entry name" value="CYSTEINE DESULFURASE"/>
    <property type="match status" value="1"/>
</dbReference>
<keyword evidence="2" id="KW-0808">Transferase</keyword>
<dbReference type="OrthoDB" id="5978656at2759"/>
<dbReference type="InterPro" id="IPR000192">
    <property type="entry name" value="Aminotrans_V_dom"/>
</dbReference>
<sequence>MAAQPIFSFDSFHGAPGITHVCAAGETLPLKAQNNALTKYMNDKSAGHIGRGDQTEYLDDVRSLISHAWRVTDKEIGFAPSVADGVSMVLESLDWNDDENVCILKDEFPSLVGPFAFKRQQKERGLEQGTSGCPELRYYNRGELQHTVNEKTRLIAVSYVSYYDAARVDLSFYRKIADSIGAILLVDYTQAAGYAPIDASYADFAFSACYKWLLGTTGAAIAYWNQRRQPDWNPITGGWHSLSLGAVRPKWEHIHIESRKDAMCFSRGNPSHLSIYILREALEYLRQWDTRDIEKHVQTLTTTLLSRLKLKGIHSSTPATPDQHGASVTVPCERASEIVDEMAKMGVYAWNGQGRVRFSFHGYNCIKDVDRIMETFPKIWARFNQISPRI</sequence>
<accession>A0A9W9G7Q9</accession>
<dbReference type="Proteomes" id="UP001149165">
    <property type="component" value="Unassembled WGS sequence"/>
</dbReference>
<dbReference type="InterPro" id="IPR015422">
    <property type="entry name" value="PyrdxlP-dep_Trfase_small"/>
</dbReference>
<reference evidence="2" key="2">
    <citation type="journal article" date="2023" name="IMA Fungus">
        <title>Comparative genomic study of the Penicillium genus elucidates a diverse pangenome and 15 lateral gene transfer events.</title>
        <authorList>
            <person name="Petersen C."/>
            <person name="Sorensen T."/>
            <person name="Nielsen M.R."/>
            <person name="Sondergaard T.E."/>
            <person name="Sorensen J.L."/>
            <person name="Fitzpatrick D.A."/>
            <person name="Frisvad J.C."/>
            <person name="Nielsen K.L."/>
        </authorList>
    </citation>
    <scope>NUCLEOTIDE SEQUENCE</scope>
    <source>
        <strain evidence="2">IBT 30069</strain>
    </source>
</reference>
<dbReference type="InterPro" id="IPR015424">
    <property type="entry name" value="PyrdxlP-dep_Trfase"/>
</dbReference>
<name>A0A9W9G7Q9_9EURO</name>
<dbReference type="SUPFAM" id="SSF53383">
    <property type="entry name" value="PLP-dependent transferases"/>
    <property type="match status" value="1"/>
</dbReference>
<organism evidence="2 3">
    <name type="scientific">Penicillium angulare</name>
    <dbReference type="NCBI Taxonomy" id="116970"/>
    <lineage>
        <taxon>Eukaryota</taxon>
        <taxon>Fungi</taxon>
        <taxon>Dikarya</taxon>
        <taxon>Ascomycota</taxon>
        <taxon>Pezizomycotina</taxon>
        <taxon>Eurotiomycetes</taxon>
        <taxon>Eurotiomycetidae</taxon>
        <taxon>Eurotiales</taxon>
        <taxon>Aspergillaceae</taxon>
        <taxon>Penicillium</taxon>
    </lineage>
</organism>
<dbReference type="EMBL" id="JAPQKH010000002">
    <property type="protein sequence ID" value="KAJ5113586.1"/>
    <property type="molecule type" value="Genomic_DNA"/>
</dbReference>
<dbReference type="Gene3D" id="3.40.640.10">
    <property type="entry name" value="Type I PLP-dependent aspartate aminotransferase-like (Major domain)"/>
    <property type="match status" value="1"/>
</dbReference>
<evidence type="ECO:0000313" key="2">
    <source>
        <dbReference type="EMBL" id="KAJ5113586.1"/>
    </source>
</evidence>
<dbReference type="Gene3D" id="3.90.1150.10">
    <property type="entry name" value="Aspartate Aminotransferase, domain 1"/>
    <property type="match status" value="1"/>
</dbReference>